<protein>
    <submittedName>
        <fullName evidence="1">SRPBCC family protein</fullName>
    </submittedName>
</protein>
<dbReference type="InterPro" id="IPR023393">
    <property type="entry name" value="START-like_dom_sf"/>
</dbReference>
<dbReference type="SUPFAM" id="SSF55961">
    <property type="entry name" value="Bet v1-like"/>
    <property type="match status" value="1"/>
</dbReference>
<dbReference type="Gene3D" id="3.30.530.20">
    <property type="match status" value="1"/>
</dbReference>
<name>A0ABU8SXM9_9GAMM</name>
<gene>
    <name evidence="1" type="ORF">PQI24_17290</name>
</gene>
<dbReference type="Proteomes" id="UP001377972">
    <property type="component" value="Unassembled WGS sequence"/>
</dbReference>
<proteinExistence type="predicted"/>
<sequence>MIKFFVLTLKALFLSALVMLVVGLLLSQRYTVHKSIQVTASSSEIAKLVGDFNQWHKWQPWKSVDPNIKFTVLEPSQGVGAHQFWQSRFGDGEMTITQQNNEQLTFNILFNKEHIAQGTIQFKGAGNEINIECSLQGEVNTPIIGGYLALLSQYILNNTVKLALNNIKTHAQLATTNKAIAPNDSESGSSES</sequence>
<evidence type="ECO:0000313" key="2">
    <source>
        <dbReference type="Proteomes" id="UP001377972"/>
    </source>
</evidence>
<dbReference type="EMBL" id="JAQPZS010000020">
    <property type="protein sequence ID" value="MEJ6497801.1"/>
    <property type="molecule type" value="Genomic_DNA"/>
</dbReference>
<organism evidence="1 2">
    <name type="scientific">Pseudoalteromonas lipolytica</name>
    <dbReference type="NCBI Taxonomy" id="570156"/>
    <lineage>
        <taxon>Bacteria</taxon>
        <taxon>Pseudomonadati</taxon>
        <taxon>Pseudomonadota</taxon>
        <taxon>Gammaproteobacteria</taxon>
        <taxon>Alteromonadales</taxon>
        <taxon>Pseudoalteromonadaceae</taxon>
        <taxon>Pseudoalteromonas</taxon>
    </lineage>
</organism>
<reference evidence="1 2" key="1">
    <citation type="submission" date="2023-01" db="EMBL/GenBank/DDBJ databases">
        <title>Trichodesmium-associated heterotrophic epibiont bacteria.</title>
        <authorList>
            <person name="Cleveland C.S."/>
            <person name="Webb E.A."/>
        </authorList>
    </citation>
    <scope>NUCLEOTIDE SEQUENCE [LARGE SCALE GENOMIC DNA]</scope>
    <source>
        <strain evidence="1 2">USCH2</strain>
    </source>
</reference>
<dbReference type="CDD" id="cd07818">
    <property type="entry name" value="SRPBCC_1"/>
    <property type="match status" value="1"/>
</dbReference>
<evidence type="ECO:0000313" key="1">
    <source>
        <dbReference type="EMBL" id="MEJ6497801.1"/>
    </source>
</evidence>
<keyword evidence="2" id="KW-1185">Reference proteome</keyword>
<comment type="caution">
    <text evidence="1">The sequence shown here is derived from an EMBL/GenBank/DDBJ whole genome shotgun (WGS) entry which is preliminary data.</text>
</comment>
<dbReference type="RefSeq" id="WP_339981755.1">
    <property type="nucleotide sequence ID" value="NZ_JAQPZS010000020.1"/>
</dbReference>
<accession>A0ABU8SXM9</accession>